<dbReference type="InterPro" id="IPR033856">
    <property type="entry name" value="Trp_halogen"/>
</dbReference>
<dbReference type="AlphaFoldDB" id="A0A9X2HZZ7"/>
<proteinExistence type="predicted"/>
<dbReference type="SUPFAM" id="SSF51905">
    <property type="entry name" value="FAD/NAD(P)-binding domain"/>
    <property type="match status" value="1"/>
</dbReference>
<protein>
    <submittedName>
        <fullName evidence="3">Tryptophan 7-halogenase</fullName>
    </submittedName>
</protein>
<dbReference type="PANTHER" id="PTHR43747:SF4">
    <property type="entry name" value="FLAVIN-DEPENDENT TRYPTOPHAN HALOGENASE"/>
    <property type="match status" value="1"/>
</dbReference>
<reference evidence="3" key="2">
    <citation type="submission" date="2023-01" db="EMBL/GenBank/DDBJ databases">
        <title>Gilvimarinus xylanilyticus HB14 isolated from Caulerpa lentillifera aquaculture base in Hainan, China.</title>
        <authorList>
            <person name="Zhang Y.-J."/>
        </authorList>
    </citation>
    <scope>NUCLEOTIDE SEQUENCE</scope>
    <source>
        <strain evidence="3">HB14</strain>
    </source>
</reference>
<organism evidence="3 4">
    <name type="scientific">Gilvimarinus xylanilyticus</name>
    <dbReference type="NCBI Taxonomy" id="2944139"/>
    <lineage>
        <taxon>Bacteria</taxon>
        <taxon>Pseudomonadati</taxon>
        <taxon>Pseudomonadota</taxon>
        <taxon>Gammaproteobacteria</taxon>
        <taxon>Cellvibrionales</taxon>
        <taxon>Cellvibrionaceae</taxon>
        <taxon>Gilvimarinus</taxon>
    </lineage>
</organism>
<dbReference type="PIRSF" id="PIRSF011396">
    <property type="entry name" value="Trp_halogenase"/>
    <property type="match status" value="1"/>
</dbReference>
<feature type="active site" evidence="1">
    <location>
        <position position="78"/>
    </location>
</feature>
<feature type="binding site" evidence="2">
    <location>
        <position position="348"/>
    </location>
    <ligand>
        <name>FAD</name>
        <dbReference type="ChEBI" id="CHEBI:57692"/>
    </ligand>
</feature>
<feature type="binding site" evidence="2">
    <location>
        <position position="335"/>
    </location>
    <ligand>
        <name>FAD</name>
        <dbReference type="ChEBI" id="CHEBI:57692"/>
    </ligand>
</feature>
<dbReference type="Proteomes" id="UP001139319">
    <property type="component" value="Unassembled WGS sequence"/>
</dbReference>
<dbReference type="EMBL" id="JAMFTH010000001">
    <property type="protein sequence ID" value="MCP8897800.1"/>
    <property type="molecule type" value="Genomic_DNA"/>
</dbReference>
<name>A0A9X2HZZ7_9GAMM</name>
<keyword evidence="2" id="KW-0274">FAD</keyword>
<feature type="binding site" evidence="2">
    <location>
        <position position="344"/>
    </location>
    <ligand>
        <name>L-tryptophan</name>
        <dbReference type="ChEBI" id="CHEBI:57912"/>
    </ligand>
</feature>
<reference evidence="3" key="1">
    <citation type="submission" date="2022-05" db="EMBL/GenBank/DDBJ databases">
        <authorList>
            <person name="Sun H.-N."/>
        </authorList>
    </citation>
    <scope>NUCLEOTIDE SEQUENCE</scope>
    <source>
        <strain evidence="3">HB14</strain>
    </source>
</reference>
<dbReference type="InterPro" id="IPR006905">
    <property type="entry name" value="Flavin_halogenase"/>
</dbReference>
<evidence type="ECO:0000313" key="3">
    <source>
        <dbReference type="EMBL" id="MCP8897800.1"/>
    </source>
</evidence>
<keyword evidence="2" id="KW-0547">Nucleotide-binding</keyword>
<feature type="binding site" evidence="2">
    <location>
        <position position="78"/>
    </location>
    <ligand>
        <name>7-chloro-L-tryptophan</name>
        <dbReference type="ChEBI" id="CHEBI:58713"/>
    </ligand>
</feature>
<keyword evidence="4" id="KW-1185">Reference proteome</keyword>
<gene>
    <name evidence="3" type="ORF">M6D89_00650</name>
</gene>
<dbReference type="PANTHER" id="PTHR43747">
    <property type="entry name" value="FAD-BINDING PROTEIN"/>
    <property type="match status" value="1"/>
</dbReference>
<dbReference type="InterPro" id="IPR036188">
    <property type="entry name" value="FAD/NAD-bd_sf"/>
</dbReference>
<keyword evidence="2" id="KW-0285">Flavoprotein</keyword>
<dbReference type="GO" id="GO:0004497">
    <property type="term" value="F:monooxygenase activity"/>
    <property type="evidence" value="ECO:0007669"/>
    <property type="project" value="InterPro"/>
</dbReference>
<evidence type="ECO:0000313" key="4">
    <source>
        <dbReference type="Proteomes" id="UP001139319"/>
    </source>
</evidence>
<dbReference type="Pfam" id="PF04820">
    <property type="entry name" value="Trp_halogenase"/>
    <property type="match status" value="1"/>
</dbReference>
<dbReference type="RefSeq" id="WP_253966100.1">
    <property type="nucleotide sequence ID" value="NZ_JAMFTH010000001.1"/>
</dbReference>
<sequence>MKIKKIAIVGGGTAGWLAANYLGLSVGRDPEVEICLIESKDVPTIGVGEGTVPNIRATLQRFGIDEREFMAKCQATFKLGIKFANWMDADKYGADHYYYHPFVAPFPVGVDISHYWMHHQQQMAFSELSAMHALAEHNIGPKHPSSSPYDGVVHYAYHFDAGKFAQLLADNALTRFGVRHKFATIEQVVMGDDGSIDRLQFASGGEEAFDFYIDCSGFASRLLGQALQVPFLAKTEQIPTDTALAVQVPTEPSDEVQPYTTAKAHSAGWIWDIPLPHRRGTGFVYSSSHMSESQAVAEFSRYLGFDAEAANLRKVPMQAGYRQYFWHKNCAALGLSQGFVEPLEATSIMVTDFCAALLADHFPRDTDDMALLSRHCNDWVEYIWERTIDFIQLHYCISDRRDSDFWVDCTDRAKLSDVLAERLALWKIASPKRTDFFSTVDLFNQQSYMYVLYGMYFPTRLPALNPAEVPLAEAKIREHNAWCEKAVQALSSHRAWLNQLHSR</sequence>
<accession>A0A9X2HZZ7</accession>
<feature type="binding site" evidence="2">
    <location>
        <begin position="11"/>
        <end position="14"/>
    </location>
    <ligand>
        <name>FAD</name>
        <dbReference type="ChEBI" id="CHEBI:57692"/>
    </ligand>
</feature>
<dbReference type="Gene3D" id="3.50.50.60">
    <property type="entry name" value="FAD/NAD(P)-binding domain"/>
    <property type="match status" value="1"/>
</dbReference>
<comment type="caution">
    <text evidence="3">The sequence shown here is derived from an EMBL/GenBank/DDBJ whole genome shotgun (WGS) entry which is preliminary data.</text>
</comment>
<dbReference type="GO" id="GO:0000166">
    <property type="term" value="F:nucleotide binding"/>
    <property type="evidence" value="ECO:0007669"/>
    <property type="project" value="UniProtKB-KW"/>
</dbReference>
<dbReference type="InterPro" id="IPR050816">
    <property type="entry name" value="Flavin-dep_Halogenase_NPB"/>
</dbReference>
<evidence type="ECO:0000256" key="1">
    <source>
        <dbReference type="PIRSR" id="PIRSR011396-1"/>
    </source>
</evidence>
<evidence type="ECO:0000256" key="2">
    <source>
        <dbReference type="PIRSR" id="PIRSR011396-2"/>
    </source>
</evidence>